<keyword evidence="3" id="KW-1185">Reference proteome</keyword>
<evidence type="ECO:0000313" key="3">
    <source>
        <dbReference type="Proteomes" id="UP001218188"/>
    </source>
</evidence>
<dbReference type="Proteomes" id="UP001218188">
    <property type="component" value="Unassembled WGS sequence"/>
</dbReference>
<name>A0AAD6XIA3_9AGAR</name>
<dbReference type="AlphaFoldDB" id="A0AAD6XIA3"/>
<sequence>MAASDEHSGVCYRDFCSLTPEVSEDKMSRATMASSSLQAAFIITKEKDKTRGYKPGNSPVLVSGAAEPLGTKNEQRIRGCPSGSNGWSHKAKQNLRLSWFEQGTRNDGARHVGAERPLAVGPISDRTQPRPVGPSQQRAEGERTSATRASRRRAHAHQRTAVHTSGRRAVTTPATRASRASAHQRPVGPSQHQQHERAARAHTSAQQRPYQCGSILLELACMVIT</sequence>
<evidence type="ECO:0000313" key="2">
    <source>
        <dbReference type="EMBL" id="KAJ7046104.1"/>
    </source>
</evidence>
<feature type="region of interest" description="Disordered" evidence="1">
    <location>
        <begin position="49"/>
        <end position="89"/>
    </location>
</feature>
<feature type="region of interest" description="Disordered" evidence="1">
    <location>
        <begin position="106"/>
        <end position="208"/>
    </location>
</feature>
<feature type="compositionally biased region" description="Low complexity" evidence="1">
    <location>
        <begin position="167"/>
        <end position="181"/>
    </location>
</feature>
<comment type="caution">
    <text evidence="2">The sequence shown here is derived from an EMBL/GenBank/DDBJ whole genome shotgun (WGS) entry which is preliminary data.</text>
</comment>
<protein>
    <submittedName>
        <fullName evidence="2">Uncharacterized protein</fullName>
    </submittedName>
</protein>
<proteinExistence type="predicted"/>
<feature type="compositionally biased region" description="Basic residues" evidence="1">
    <location>
        <begin position="149"/>
        <end position="160"/>
    </location>
</feature>
<organism evidence="2 3">
    <name type="scientific">Mycena alexandri</name>
    <dbReference type="NCBI Taxonomy" id="1745969"/>
    <lineage>
        <taxon>Eukaryota</taxon>
        <taxon>Fungi</taxon>
        <taxon>Dikarya</taxon>
        <taxon>Basidiomycota</taxon>
        <taxon>Agaricomycotina</taxon>
        <taxon>Agaricomycetes</taxon>
        <taxon>Agaricomycetidae</taxon>
        <taxon>Agaricales</taxon>
        <taxon>Marasmiineae</taxon>
        <taxon>Mycenaceae</taxon>
        <taxon>Mycena</taxon>
    </lineage>
</organism>
<evidence type="ECO:0000256" key="1">
    <source>
        <dbReference type="SAM" id="MobiDB-lite"/>
    </source>
</evidence>
<gene>
    <name evidence="2" type="ORF">C8F04DRAFT_1173066</name>
</gene>
<dbReference type="EMBL" id="JARJCM010000003">
    <property type="protein sequence ID" value="KAJ7046104.1"/>
    <property type="molecule type" value="Genomic_DNA"/>
</dbReference>
<reference evidence="2" key="1">
    <citation type="submission" date="2023-03" db="EMBL/GenBank/DDBJ databases">
        <title>Massive genome expansion in bonnet fungi (Mycena s.s.) driven by repeated elements and novel gene families across ecological guilds.</title>
        <authorList>
            <consortium name="Lawrence Berkeley National Laboratory"/>
            <person name="Harder C.B."/>
            <person name="Miyauchi S."/>
            <person name="Viragh M."/>
            <person name="Kuo A."/>
            <person name="Thoen E."/>
            <person name="Andreopoulos B."/>
            <person name="Lu D."/>
            <person name="Skrede I."/>
            <person name="Drula E."/>
            <person name="Henrissat B."/>
            <person name="Morin E."/>
            <person name="Kohler A."/>
            <person name="Barry K."/>
            <person name="LaButti K."/>
            <person name="Morin E."/>
            <person name="Salamov A."/>
            <person name="Lipzen A."/>
            <person name="Mereny Z."/>
            <person name="Hegedus B."/>
            <person name="Baldrian P."/>
            <person name="Stursova M."/>
            <person name="Weitz H."/>
            <person name="Taylor A."/>
            <person name="Grigoriev I.V."/>
            <person name="Nagy L.G."/>
            <person name="Martin F."/>
            <person name="Kauserud H."/>
        </authorList>
    </citation>
    <scope>NUCLEOTIDE SEQUENCE</scope>
    <source>
        <strain evidence="2">CBHHK200</strain>
    </source>
</reference>
<accession>A0AAD6XIA3</accession>